<feature type="non-terminal residue" evidence="2">
    <location>
        <position position="162"/>
    </location>
</feature>
<gene>
    <name evidence="2" type="ORF">EW142_08265</name>
</gene>
<evidence type="ECO:0000313" key="2">
    <source>
        <dbReference type="EMBL" id="TAI46696.1"/>
    </source>
</evidence>
<dbReference type="OrthoDB" id="9808953at2"/>
<organism evidence="2 3">
    <name type="scientific">Flagellimonas allohymeniacidonis</name>
    <dbReference type="NCBI Taxonomy" id="2517819"/>
    <lineage>
        <taxon>Bacteria</taxon>
        <taxon>Pseudomonadati</taxon>
        <taxon>Bacteroidota</taxon>
        <taxon>Flavobacteriia</taxon>
        <taxon>Flavobacteriales</taxon>
        <taxon>Flavobacteriaceae</taxon>
        <taxon>Flagellimonas</taxon>
    </lineage>
</organism>
<accession>A0A4Q8QF37</accession>
<comment type="caution">
    <text evidence="2">The sequence shown here is derived from an EMBL/GenBank/DDBJ whole genome shotgun (WGS) entry which is preliminary data.</text>
</comment>
<dbReference type="AlphaFoldDB" id="A0A4Q8QF37"/>
<keyword evidence="1" id="KW-0732">Signal</keyword>
<evidence type="ECO:0000313" key="3">
    <source>
        <dbReference type="Proteomes" id="UP000291981"/>
    </source>
</evidence>
<keyword evidence="3" id="KW-1185">Reference proteome</keyword>
<sequence length="162" mass="16902">MSIYSNPMKKCIILIVSLLFSGFAFSQTTVTLQDQCNCEVLKGTAVFAPGSVTPAGADAGDIYVNTSTGTIFFWDGDSWELTSTDDQQLQNFTFNGVTNILSLEIEDGNIVSVDLSALGGTDDDITGAALDAPTNVLTISEGATDVTVNLSDLDDSAGVAAN</sequence>
<dbReference type="RefSeq" id="WP_130612563.1">
    <property type="nucleotide sequence ID" value="NZ_SGIU01000002.1"/>
</dbReference>
<name>A0A4Q8QF37_9FLAO</name>
<feature type="chain" id="PRO_5020208842" evidence="1">
    <location>
        <begin position="27"/>
        <end position="162"/>
    </location>
</feature>
<protein>
    <submittedName>
        <fullName evidence="2">Uncharacterized protein</fullName>
    </submittedName>
</protein>
<evidence type="ECO:0000256" key="1">
    <source>
        <dbReference type="SAM" id="SignalP"/>
    </source>
</evidence>
<proteinExistence type="predicted"/>
<reference evidence="2 3" key="1">
    <citation type="submission" date="2019-02" db="EMBL/GenBank/DDBJ databases">
        <title>Draft genome sequence of Muricauda sp. 176CP4-71.</title>
        <authorList>
            <person name="Park J.-S."/>
        </authorList>
    </citation>
    <scope>NUCLEOTIDE SEQUENCE [LARGE SCALE GENOMIC DNA]</scope>
    <source>
        <strain evidence="2 3">176CP4-71</strain>
    </source>
</reference>
<dbReference type="EMBL" id="SGIU01000002">
    <property type="protein sequence ID" value="TAI46696.1"/>
    <property type="molecule type" value="Genomic_DNA"/>
</dbReference>
<dbReference type="Proteomes" id="UP000291981">
    <property type="component" value="Unassembled WGS sequence"/>
</dbReference>
<feature type="signal peptide" evidence="1">
    <location>
        <begin position="1"/>
        <end position="26"/>
    </location>
</feature>